<dbReference type="PANTHER" id="PTHR24252">
    <property type="entry name" value="ACROSIN-RELATED"/>
    <property type="match status" value="1"/>
</dbReference>
<dbReference type="InterPro" id="IPR001314">
    <property type="entry name" value="Peptidase_S1A"/>
</dbReference>
<dbReference type="EMBL" id="CAKKLH010000280">
    <property type="protein sequence ID" value="CAH0107902.1"/>
    <property type="molecule type" value="Genomic_DNA"/>
</dbReference>
<dbReference type="OrthoDB" id="8440449at2759"/>
<dbReference type="PANTHER" id="PTHR24252:SF7">
    <property type="entry name" value="HYALIN"/>
    <property type="match status" value="1"/>
</dbReference>
<keyword evidence="4" id="KW-0720">Serine protease</keyword>
<dbReference type="SUPFAM" id="SSF50494">
    <property type="entry name" value="Trypsin-like serine proteases"/>
    <property type="match status" value="1"/>
</dbReference>
<dbReference type="Pfam" id="PF00089">
    <property type="entry name" value="Trypsin"/>
    <property type="match status" value="1"/>
</dbReference>
<evidence type="ECO:0000256" key="1">
    <source>
        <dbReference type="ARBA" id="ARBA00004613"/>
    </source>
</evidence>
<keyword evidence="4" id="KW-0645">Protease</keyword>
<dbReference type="InterPro" id="IPR009003">
    <property type="entry name" value="Peptidase_S1_PA"/>
</dbReference>
<dbReference type="InterPro" id="IPR043504">
    <property type="entry name" value="Peptidase_S1_PA_chymotrypsin"/>
</dbReference>
<dbReference type="InterPro" id="IPR001254">
    <property type="entry name" value="Trypsin_dom"/>
</dbReference>
<dbReference type="GO" id="GO:0006508">
    <property type="term" value="P:proteolysis"/>
    <property type="evidence" value="ECO:0007669"/>
    <property type="project" value="UniProtKB-KW"/>
</dbReference>
<dbReference type="AlphaFoldDB" id="A0A8J2RT25"/>
<evidence type="ECO:0000313" key="8">
    <source>
        <dbReference type="Proteomes" id="UP000789390"/>
    </source>
</evidence>
<protein>
    <recommendedName>
        <fullName evidence="6">Peptidase S1 domain-containing protein</fullName>
    </recommendedName>
</protein>
<dbReference type="Proteomes" id="UP000789390">
    <property type="component" value="Unassembled WGS sequence"/>
</dbReference>
<dbReference type="InterPro" id="IPR018114">
    <property type="entry name" value="TRYPSIN_HIS"/>
</dbReference>
<dbReference type="PRINTS" id="PR00722">
    <property type="entry name" value="CHYMOTRYPSIN"/>
</dbReference>
<evidence type="ECO:0000256" key="2">
    <source>
        <dbReference type="ARBA" id="ARBA00022525"/>
    </source>
</evidence>
<dbReference type="GO" id="GO:0004252">
    <property type="term" value="F:serine-type endopeptidase activity"/>
    <property type="evidence" value="ECO:0007669"/>
    <property type="project" value="InterPro"/>
</dbReference>
<evidence type="ECO:0000313" key="7">
    <source>
        <dbReference type="EMBL" id="CAH0107902.1"/>
    </source>
</evidence>
<evidence type="ECO:0000256" key="5">
    <source>
        <dbReference type="SAM" id="SignalP"/>
    </source>
</evidence>
<keyword evidence="2" id="KW-0964">Secreted</keyword>
<sequence>MSRLAHFALFFSAAVHLFLLSIICPVSSSRIYETNDAVVIETVDNSRTSYFRNPAPIPMMYSINPFVNGPYYQQQQPILSSWPYPVYKSSEDIAGPTSRQPNIACGVGPSSPPEKNIPTVSIVGGSEATPNSWPFVVGLRKYGAENVFCGGSLISPTRILTAAHCVNKLSVFETTALTVSLGMHTQGHLENTRNDAQQTRKVTRVVYHRDYNDKTKFFDIAILSIDPPVAYSKDISPICLPPANPAADQFVGKDAAVMGWGTLSSGGDQPNELQQVTVKVISNEECNVEYEGAIRNQQFCAKADGKDSCQGDSGGPIVVQNSAGSPWTQAGVVSWGRGCANPNFSGVYASVAFFRNWINTYMNN</sequence>
<dbReference type="FunFam" id="2.40.10.10:FF:000038">
    <property type="entry name" value="Serine protease"/>
    <property type="match status" value="1"/>
</dbReference>
<dbReference type="PROSITE" id="PS00135">
    <property type="entry name" value="TRYPSIN_SER"/>
    <property type="match status" value="1"/>
</dbReference>
<name>A0A8J2RT25_9CRUS</name>
<feature type="domain" description="Peptidase S1" evidence="6">
    <location>
        <begin position="122"/>
        <end position="363"/>
    </location>
</feature>
<feature type="signal peptide" evidence="5">
    <location>
        <begin position="1"/>
        <end position="28"/>
    </location>
</feature>
<keyword evidence="8" id="KW-1185">Reference proteome</keyword>
<comment type="caution">
    <text evidence="7">The sequence shown here is derived from an EMBL/GenBank/DDBJ whole genome shotgun (WGS) entry which is preliminary data.</text>
</comment>
<dbReference type="SMART" id="SM00020">
    <property type="entry name" value="Tryp_SPc"/>
    <property type="match status" value="1"/>
</dbReference>
<comment type="subcellular location">
    <subcellularLocation>
        <location evidence="1">Secreted</location>
    </subcellularLocation>
</comment>
<gene>
    <name evidence="7" type="ORF">DGAL_LOCUS11241</name>
</gene>
<reference evidence="7" key="1">
    <citation type="submission" date="2021-11" db="EMBL/GenBank/DDBJ databases">
        <authorList>
            <person name="Schell T."/>
        </authorList>
    </citation>
    <scope>NUCLEOTIDE SEQUENCE</scope>
    <source>
        <strain evidence="7">M5</strain>
    </source>
</reference>
<dbReference type="InterPro" id="IPR033116">
    <property type="entry name" value="TRYPSIN_SER"/>
</dbReference>
<dbReference type="Gene3D" id="2.40.10.10">
    <property type="entry name" value="Trypsin-like serine proteases"/>
    <property type="match status" value="1"/>
</dbReference>
<dbReference type="CDD" id="cd00190">
    <property type="entry name" value="Tryp_SPc"/>
    <property type="match status" value="1"/>
</dbReference>
<proteinExistence type="predicted"/>
<accession>A0A8J2RT25</accession>
<keyword evidence="3" id="KW-1015">Disulfide bond</keyword>
<keyword evidence="5" id="KW-0732">Signal</keyword>
<dbReference type="GO" id="GO:0005576">
    <property type="term" value="C:extracellular region"/>
    <property type="evidence" value="ECO:0007669"/>
    <property type="project" value="UniProtKB-SubCell"/>
</dbReference>
<organism evidence="7 8">
    <name type="scientific">Daphnia galeata</name>
    <dbReference type="NCBI Taxonomy" id="27404"/>
    <lineage>
        <taxon>Eukaryota</taxon>
        <taxon>Metazoa</taxon>
        <taxon>Ecdysozoa</taxon>
        <taxon>Arthropoda</taxon>
        <taxon>Crustacea</taxon>
        <taxon>Branchiopoda</taxon>
        <taxon>Diplostraca</taxon>
        <taxon>Cladocera</taxon>
        <taxon>Anomopoda</taxon>
        <taxon>Daphniidae</taxon>
        <taxon>Daphnia</taxon>
    </lineage>
</organism>
<feature type="chain" id="PRO_5035289727" description="Peptidase S1 domain-containing protein" evidence="5">
    <location>
        <begin position="29"/>
        <end position="364"/>
    </location>
</feature>
<evidence type="ECO:0000256" key="3">
    <source>
        <dbReference type="ARBA" id="ARBA00023157"/>
    </source>
</evidence>
<keyword evidence="4" id="KW-0378">Hydrolase</keyword>
<dbReference type="PROSITE" id="PS00134">
    <property type="entry name" value="TRYPSIN_HIS"/>
    <property type="match status" value="1"/>
</dbReference>
<evidence type="ECO:0000259" key="6">
    <source>
        <dbReference type="PROSITE" id="PS50240"/>
    </source>
</evidence>
<dbReference type="PROSITE" id="PS50240">
    <property type="entry name" value="TRYPSIN_DOM"/>
    <property type="match status" value="1"/>
</dbReference>
<evidence type="ECO:0000256" key="4">
    <source>
        <dbReference type="RuleBase" id="RU363034"/>
    </source>
</evidence>